<feature type="non-terminal residue" evidence="1">
    <location>
        <position position="1"/>
    </location>
</feature>
<sequence>DPTGKKLGIIDHGYTATTNLAFGGDDWKTLYFTSRNQLASVKVNIPGNPIPTVKK</sequence>
<name>A0A382SH90_9ZZZZ</name>
<evidence type="ECO:0008006" key="2">
    <source>
        <dbReference type="Google" id="ProtNLM"/>
    </source>
</evidence>
<organism evidence="1">
    <name type="scientific">marine metagenome</name>
    <dbReference type="NCBI Taxonomy" id="408172"/>
    <lineage>
        <taxon>unclassified sequences</taxon>
        <taxon>metagenomes</taxon>
        <taxon>ecological metagenomes</taxon>
    </lineage>
</organism>
<protein>
    <recommendedName>
        <fullName evidence="2">SMP-30/Gluconolactonase/LRE-like region domain-containing protein</fullName>
    </recommendedName>
</protein>
<dbReference type="Gene3D" id="2.120.10.30">
    <property type="entry name" value="TolB, C-terminal domain"/>
    <property type="match status" value="1"/>
</dbReference>
<gene>
    <name evidence="1" type="ORF">METZ01_LOCUS362067</name>
</gene>
<proteinExistence type="predicted"/>
<dbReference type="AlphaFoldDB" id="A0A382SH90"/>
<dbReference type="SUPFAM" id="SSF63829">
    <property type="entry name" value="Calcium-dependent phosphotriesterase"/>
    <property type="match status" value="1"/>
</dbReference>
<dbReference type="EMBL" id="UINC01129063">
    <property type="protein sequence ID" value="SVD09213.1"/>
    <property type="molecule type" value="Genomic_DNA"/>
</dbReference>
<evidence type="ECO:0000313" key="1">
    <source>
        <dbReference type="EMBL" id="SVD09213.1"/>
    </source>
</evidence>
<reference evidence="1" key="1">
    <citation type="submission" date="2018-05" db="EMBL/GenBank/DDBJ databases">
        <authorList>
            <person name="Lanie J.A."/>
            <person name="Ng W.-L."/>
            <person name="Kazmierczak K.M."/>
            <person name="Andrzejewski T.M."/>
            <person name="Davidsen T.M."/>
            <person name="Wayne K.J."/>
            <person name="Tettelin H."/>
            <person name="Glass J.I."/>
            <person name="Rusch D."/>
            <person name="Podicherti R."/>
            <person name="Tsui H.-C.T."/>
            <person name="Winkler M.E."/>
        </authorList>
    </citation>
    <scope>NUCLEOTIDE SEQUENCE</scope>
</reference>
<dbReference type="InterPro" id="IPR011042">
    <property type="entry name" value="6-blade_b-propeller_TolB-like"/>
</dbReference>
<accession>A0A382SH90</accession>